<dbReference type="PANTHER" id="PTHR11467">
    <property type="entry name" value="HISTONE H1"/>
    <property type="match status" value="1"/>
</dbReference>
<evidence type="ECO:0000256" key="6">
    <source>
        <dbReference type="ARBA" id="ARBA00023242"/>
    </source>
</evidence>
<evidence type="ECO:0000256" key="2">
    <source>
        <dbReference type="ARBA" id="ARBA00004286"/>
    </source>
</evidence>
<dbReference type="GO" id="GO:0045910">
    <property type="term" value="P:negative regulation of DNA recombination"/>
    <property type="evidence" value="ECO:0007669"/>
    <property type="project" value="TreeGrafter"/>
</dbReference>
<dbReference type="CDD" id="cd00073">
    <property type="entry name" value="H15"/>
    <property type="match status" value="1"/>
</dbReference>
<evidence type="ECO:0000256" key="1">
    <source>
        <dbReference type="ARBA" id="ARBA00004123"/>
    </source>
</evidence>
<feature type="compositionally biased region" description="Basic residues" evidence="8">
    <location>
        <begin position="168"/>
        <end position="179"/>
    </location>
</feature>
<dbReference type="PRINTS" id="PR00624">
    <property type="entry name" value="HISTONEH5"/>
</dbReference>
<comment type="caution">
    <text evidence="10">The sequence shown here is derived from an EMBL/GenBank/DDBJ whole genome shotgun (WGS) entry which is preliminary data.</text>
</comment>
<dbReference type="AlphaFoldDB" id="A0AAD5MDU6"/>
<feature type="domain" description="H15" evidence="9">
    <location>
        <begin position="21"/>
        <end position="97"/>
    </location>
</feature>
<dbReference type="FunFam" id="1.10.10.10:FF:000140">
    <property type="entry name" value="Histone H1.0"/>
    <property type="match status" value="1"/>
</dbReference>
<keyword evidence="4" id="KW-0007">Acetylation</keyword>
<dbReference type="GO" id="GO:0006334">
    <property type="term" value="P:nucleosome assembly"/>
    <property type="evidence" value="ECO:0007669"/>
    <property type="project" value="InterPro"/>
</dbReference>
<reference evidence="10" key="1">
    <citation type="submission" date="2021-06" db="EMBL/GenBank/DDBJ databases">
        <title>Parelaphostrongylus tenuis whole genome reference sequence.</title>
        <authorList>
            <person name="Garwood T.J."/>
            <person name="Larsen P.A."/>
            <person name="Fountain-Jones N.M."/>
            <person name="Garbe J.R."/>
            <person name="Macchietto M.G."/>
            <person name="Kania S.A."/>
            <person name="Gerhold R.W."/>
            <person name="Richards J.E."/>
            <person name="Wolf T.M."/>
        </authorList>
    </citation>
    <scope>NUCLEOTIDE SEQUENCE</scope>
    <source>
        <strain evidence="10">MNPRO001-30</strain>
        <tissue evidence="10">Meninges</tissue>
    </source>
</reference>
<dbReference type="PROSITE" id="PS51504">
    <property type="entry name" value="H15"/>
    <property type="match status" value="1"/>
</dbReference>
<evidence type="ECO:0000259" key="9">
    <source>
        <dbReference type="PROSITE" id="PS51504"/>
    </source>
</evidence>
<keyword evidence="5 7" id="KW-0238">DNA-binding</keyword>
<evidence type="ECO:0000313" key="11">
    <source>
        <dbReference type="Proteomes" id="UP001196413"/>
    </source>
</evidence>
<name>A0AAD5MDU6_PARTN</name>
<gene>
    <name evidence="10" type="ORF">KIN20_002182</name>
</gene>
<evidence type="ECO:0000256" key="5">
    <source>
        <dbReference type="ARBA" id="ARBA00023125"/>
    </source>
</evidence>
<evidence type="ECO:0000256" key="7">
    <source>
        <dbReference type="RuleBase" id="RU003894"/>
    </source>
</evidence>
<dbReference type="SUPFAM" id="SSF46785">
    <property type="entry name" value="Winged helix' DNA-binding domain"/>
    <property type="match status" value="1"/>
</dbReference>
<evidence type="ECO:0000256" key="3">
    <source>
        <dbReference type="ARBA" id="ARBA00022454"/>
    </source>
</evidence>
<dbReference type="GO" id="GO:0003690">
    <property type="term" value="F:double-stranded DNA binding"/>
    <property type="evidence" value="ECO:0007669"/>
    <property type="project" value="TreeGrafter"/>
</dbReference>
<dbReference type="SMART" id="SM00526">
    <property type="entry name" value="H15"/>
    <property type="match status" value="1"/>
</dbReference>
<keyword evidence="11" id="KW-1185">Reference proteome</keyword>
<comment type="similarity">
    <text evidence="7">Belongs to the histone H1/H5 family.</text>
</comment>
<accession>A0AAD5MDU6</accession>
<comment type="subcellular location">
    <subcellularLocation>
        <location evidence="2">Chromosome</location>
    </subcellularLocation>
    <subcellularLocation>
        <location evidence="1 7">Nucleus</location>
    </subcellularLocation>
</comment>
<keyword evidence="3 7" id="KW-0158">Chromosome</keyword>
<dbReference type="Gene3D" id="1.10.10.10">
    <property type="entry name" value="Winged helix-like DNA-binding domain superfamily/Winged helix DNA-binding domain"/>
    <property type="match status" value="1"/>
</dbReference>
<dbReference type="GO" id="GO:0031492">
    <property type="term" value="F:nucleosomal DNA binding"/>
    <property type="evidence" value="ECO:0007669"/>
    <property type="project" value="TreeGrafter"/>
</dbReference>
<dbReference type="EMBL" id="JAHQIW010000287">
    <property type="protein sequence ID" value="KAJ1347182.1"/>
    <property type="molecule type" value="Genomic_DNA"/>
</dbReference>
<feature type="compositionally biased region" description="Basic and acidic residues" evidence="8">
    <location>
        <begin position="107"/>
        <end position="120"/>
    </location>
</feature>
<dbReference type="PANTHER" id="PTHR11467:SF36">
    <property type="entry name" value="HISTONE 24-RELATED"/>
    <property type="match status" value="1"/>
</dbReference>
<dbReference type="InterPro" id="IPR005819">
    <property type="entry name" value="H1/H5"/>
</dbReference>
<evidence type="ECO:0000313" key="10">
    <source>
        <dbReference type="EMBL" id="KAJ1347182.1"/>
    </source>
</evidence>
<dbReference type="InterPro" id="IPR005818">
    <property type="entry name" value="Histone_H1/H5_H15"/>
</dbReference>
<dbReference type="InterPro" id="IPR036390">
    <property type="entry name" value="WH_DNA-bd_sf"/>
</dbReference>
<proteinExistence type="inferred from homology"/>
<protein>
    <recommendedName>
        <fullName evidence="9">H15 domain-containing protein</fullName>
    </recommendedName>
</protein>
<feature type="compositionally biased region" description="Polar residues" evidence="8">
    <location>
        <begin position="153"/>
        <end position="162"/>
    </location>
</feature>
<feature type="region of interest" description="Disordered" evidence="8">
    <location>
        <begin position="107"/>
        <end position="179"/>
    </location>
</feature>
<dbReference type="GO" id="GO:0000786">
    <property type="term" value="C:nucleosome"/>
    <property type="evidence" value="ECO:0007669"/>
    <property type="project" value="InterPro"/>
</dbReference>
<dbReference type="Pfam" id="PF00538">
    <property type="entry name" value="Linker_histone"/>
    <property type="match status" value="1"/>
</dbReference>
<evidence type="ECO:0000256" key="4">
    <source>
        <dbReference type="ARBA" id="ARBA00022990"/>
    </source>
</evidence>
<organism evidence="10 11">
    <name type="scientific">Parelaphostrongylus tenuis</name>
    <name type="common">Meningeal worm</name>
    <dbReference type="NCBI Taxonomy" id="148309"/>
    <lineage>
        <taxon>Eukaryota</taxon>
        <taxon>Metazoa</taxon>
        <taxon>Ecdysozoa</taxon>
        <taxon>Nematoda</taxon>
        <taxon>Chromadorea</taxon>
        <taxon>Rhabditida</taxon>
        <taxon>Rhabditina</taxon>
        <taxon>Rhabditomorpha</taxon>
        <taxon>Strongyloidea</taxon>
        <taxon>Metastrongylidae</taxon>
        <taxon>Parelaphostrongylus</taxon>
    </lineage>
</organism>
<sequence length="179" mass="19328">MSTAVETRAARAATMAKPSGTHPSYAEMVRHAISDLRDCSGSSKAAIQRYIVKHYALGNDNSSISSNVRLALKRGVERGQLVQVSGSGMDGSYKLCEKKEYKVSFLKDKNNANSEKRKPASPENRGPRSTKKSNVETPAPVKPRAKKAEAARTPNTAKSAKPTSARPKSVRKATASKKK</sequence>
<dbReference type="Proteomes" id="UP001196413">
    <property type="component" value="Unassembled WGS sequence"/>
</dbReference>
<keyword evidence="6 7" id="KW-0539">Nucleus</keyword>
<dbReference type="GO" id="GO:0030261">
    <property type="term" value="P:chromosome condensation"/>
    <property type="evidence" value="ECO:0007669"/>
    <property type="project" value="TreeGrafter"/>
</dbReference>
<dbReference type="InterPro" id="IPR036388">
    <property type="entry name" value="WH-like_DNA-bd_sf"/>
</dbReference>
<dbReference type="GO" id="GO:0005634">
    <property type="term" value="C:nucleus"/>
    <property type="evidence" value="ECO:0007669"/>
    <property type="project" value="UniProtKB-SubCell"/>
</dbReference>
<evidence type="ECO:0000256" key="8">
    <source>
        <dbReference type="SAM" id="MobiDB-lite"/>
    </source>
</evidence>
<dbReference type="GO" id="GO:0030527">
    <property type="term" value="F:structural constituent of chromatin"/>
    <property type="evidence" value="ECO:0007669"/>
    <property type="project" value="InterPro"/>
</dbReference>